<feature type="region of interest" description="Disordered" evidence="8">
    <location>
        <begin position="264"/>
        <end position="369"/>
    </location>
</feature>
<organism evidence="9 10">
    <name type="scientific">Mya arenaria</name>
    <name type="common">Soft-shell clam</name>
    <dbReference type="NCBI Taxonomy" id="6604"/>
    <lineage>
        <taxon>Eukaryota</taxon>
        <taxon>Metazoa</taxon>
        <taxon>Spiralia</taxon>
        <taxon>Lophotrochozoa</taxon>
        <taxon>Mollusca</taxon>
        <taxon>Bivalvia</taxon>
        <taxon>Autobranchia</taxon>
        <taxon>Heteroconchia</taxon>
        <taxon>Euheterodonta</taxon>
        <taxon>Imparidentia</taxon>
        <taxon>Neoheterodontei</taxon>
        <taxon>Myida</taxon>
        <taxon>Myoidea</taxon>
        <taxon>Myidae</taxon>
        <taxon>Mya</taxon>
    </lineage>
</organism>
<dbReference type="Pfam" id="PF06963">
    <property type="entry name" value="FPN1"/>
    <property type="match status" value="1"/>
</dbReference>
<feature type="transmembrane region" description="Helical" evidence="7">
    <location>
        <begin position="408"/>
        <end position="429"/>
    </location>
</feature>
<feature type="transmembrane region" description="Helical" evidence="7">
    <location>
        <begin position="40"/>
        <end position="65"/>
    </location>
</feature>
<dbReference type="InterPro" id="IPR036259">
    <property type="entry name" value="MFS_trans_sf"/>
</dbReference>
<sequence length="630" mass="69902">MIIDFIVLCFILFSECDYTWLKLYYDMGTPSGALPRKVRWFVYLSHALSTWGDRMWAFGVGLFMVIISPDDLRVTAIYGLSMGGAVLLFGALVGDWVDKTPRLKAARTSLVIQNSSVIVCAGIIFTVITLKTKIEGALPGDALLYLSYAVIILVAIVSTLASMGTSIAVQKDWIVEICARDKDMLATMTASLRRIDLISKLVAPIATGQIMYFASPGVGALFIAGWNFVSVFLEYFLLKKVEQGMGNLYDQPEPREHDMVNITSQSETSEQNLGKATSQPEASEQDMVNLTSKSETSEQDVDNITSQLKPSKQDMVNLTSQSEPSEQDVGNIASQSEPSEQDHLQPADERDITVVYRPTQPSKKPKKDQGCTRMFSGILVLYRGWRVYMRYQVAFAGYGYTQGINESIMGVMMAAGSVTGILGTVLYPIFHRRIGLQRTGLFSYLFEISFLCLCVASVWAPGSPFDPTFSLIKRDTTKNCSHTDVNSVNTISNNSVPMTNTTSVIYTPLQDNTSLSGEVKNLSVDMNSTDREVVSETCHTGPHSYISIILLMSGIIGARCVIAIPHQEQFGYLILVSFAFICLGWVLYARYSYKVRGHLFHFDRIKQCQGHNGNRQNIHVIEADEENVQP</sequence>
<reference evidence="9" key="1">
    <citation type="submission" date="2022-11" db="EMBL/GenBank/DDBJ databases">
        <title>Centuries of genome instability and evolution in soft-shell clam transmissible cancer (bioRxiv).</title>
        <authorList>
            <person name="Hart S.F.M."/>
            <person name="Yonemitsu M.A."/>
            <person name="Giersch R.M."/>
            <person name="Beal B.F."/>
            <person name="Arriagada G."/>
            <person name="Davis B.W."/>
            <person name="Ostrander E.A."/>
            <person name="Goff S.P."/>
            <person name="Metzger M.J."/>
        </authorList>
    </citation>
    <scope>NUCLEOTIDE SEQUENCE</scope>
    <source>
        <strain evidence="9">MELC-2E11</strain>
        <tissue evidence="9">Siphon/mantle</tissue>
    </source>
</reference>
<feature type="compositionally biased region" description="Basic and acidic residues" evidence="8">
    <location>
        <begin position="340"/>
        <end position="352"/>
    </location>
</feature>
<protein>
    <recommendedName>
        <fullName evidence="7">Solute carrier family 40 member</fullName>
    </recommendedName>
</protein>
<feature type="transmembrane region" description="Helical" evidence="7">
    <location>
        <begin position="77"/>
        <end position="97"/>
    </location>
</feature>
<dbReference type="InterPro" id="IPR009716">
    <property type="entry name" value="Ferroportin-1"/>
</dbReference>
<keyword evidence="10" id="KW-1185">Reference proteome</keyword>
<evidence type="ECO:0000256" key="7">
    <source>
        <dbReference type="RuleBase" id="RU365065"/>
    </source>
</evidence>
<proteinExistence type="inferred from homology"/>
<evidence type="ECO:0000256" key="3">
    <source>
        <dbReference type="ARBA" id="ARBA00022448"/>
    </source>
</evidence>
<keyword evidence="3 7" id="KW-0813">Transport</keyword>
<comment type="subcellular location">
    <subcellularLocation>
        <location evidence="1 7">Membrane</location>
        <topology evidence="1 7">Multi-pass membrane protein</topology>
    </subcellularLocation>
</comment>
<comment type="similarity">
    <text evidence="2 7">Belongs to the ferroportin (FP) (TC 2.A.100) family. SLC40A subfamily.</text>
</comment>
<evidence type="ECO:0000256" key="1">
    <source>
        <dbReference type="ARBA" id="ARBA00004141"/>
    </source>
</evidence>
<feature type="compositionally biased region" description="Polar residues" evidence="8">
    <location>
        <begin position="302"/>
        <end position="324"/>
    </location>
</feature>
<dbReference type="PANTHER" id="PTHR11660:SF57">
    <property type="entry name" value="SOLUTE CARRIER FAMILY 40 MEMBER"/>
    <property type="match status" value="1"/>
</dbReference>
<feature type="transmembrane region" description="Helical" evidence="7">
    <location>
        <begin position="218"/>
        <end position="238"/>
    </location>
</feature>
<feature type="compositionally biased region" description="Polar residues" evidence="8">
    <location>
        <begin position="264"/>
        <end position="294"/>
    </location>
</feature>
<feature type="transmembrane region" description="Helical" evidence="7">
    <location>
        <begin position="370"/>
        <end position="388"/>
    </location>
</feature>
<feature type="transmembrane region" description="Helical" evidence="7">
    <location>
        <begin position="441"/>
        <end position="460"/>
    </location>
</feature>
<feature type="non-terminal residue" evidence="9">
    <location>
        <position position="630"/>
    </location>
</feature>
<feature type="transmembrane region" description="Helical" evidence="7">
    <location>
        <begin position="545"/>
        <end position="564"/>
    </location>
</feature>
<name>A0ABY7DXF2_MYAAR</name>
<evidence type="ECO:0000256" key="4">
    <source>
        <dbReference type="ARBA" id="ARBA00022692"/>
    </source>
</evidence>
<dbReference type="EMBL" id="CP111015">
    <property type="protein sequence ID" value="WAR02398.1"/>
    <property type="molecule type" value="Genomic_DNA"/>
</dbReference>
<dbReference type="SUPFAM" id="SSF103473">
    <property type="entry name" value="MFS general substrate transporter"/>
    <property type="match status" value="1"/>
</dbReference>
<evidence type="ECO:0000256" key="5">
    <source>
        <dbReference type="ARBA" id="ARBA00022989"/>
    </source>
</evidence>
<evidence type="ECO:0000256" key="2">
    <source>
        <dbReference type="ARBA" id="ARBA00006279"/>
    </source>
</evidence>
<keyword evidence="7" id="KW-0406">Ion transport</keyword>
<keyword evidence="6 7" id="KW-0472">Membrane</keyword>
<evidence type="ECO:0000256" key="8">
    <source>
        <dbReference type="SAM" id="MobiDB-lite"/>
    </source>
</evidence>
<keyword evidence="4 7" id="KW-0812">Transmembrane</keyword>
<evidence type="ECO:0000256" key="6">
    <source>
        <dbReference type="ARBA" id="ARBA00023136"/>
    </source>
</evidence>
<evidence type="ECO:0000313" key="9">
    <source>
        <dbReference type="EMBL" id="WAR02398.1"/>
    </source>
</evidence>
<gene>
    <name evidence="9" type="ORF">MAR_008956</name>
</gene>
<feature type="transmembrane region" description="Helical" evidence="7">
    <location>
        <begin position="142"/>
        <end position="163"/>
    </location>
</feature>
<evidence type="ECO:0000313" key="10">
    <source>
        <dbReference type="Proteomes" id="UP001164746"/>
    </source>
</evidence>
<keyword evidence="5 7" id="KW-1133">Transmembrane helix</keyword>
<feature type="transmembrane region" description="Helical" evidence="7">
    <location>
        <begin position="109"/>
        <end position="130"/>
    </location>
</feature>
<accession>A0ABY7DXF2</accession>
<dbReference type="PANTHER" id="PTHR11660">
    <property type="entry name" value="SOLUTE CARRIER FAMILY 40 MEMBER"/>
    <property type="match status" value="1"/>
</dbReference>
<comment type="function">
    <text evidence="7">May be involved in iron transport and iron homeostasis.</text>
</comment>
<feature type="transmembrane region" description="Helical" evidence="7">
    <location>
        <begin position="571"/>
        <end position="591"/>
    </location>
</feature>
<dbReference type="Proteomes" id="UP001164746">
    <property type="component" value="Chromosome 4"/>
</dbReference>